<comment type="caution">
    <text evidence="2">The sequence shown here is derived from an EMBL/GenBank/DDBJ whole genome shotgun (WGS) entry which is preliminary data.</text>
</comment>
<dbReference type="EMBL" id="JARXVE010000005">
    <property type="protein sequence ID" value="MDH6196984.1"/>
    <property type="molecule type" value="Genomic_DNA"/>
</dbReference>
<reference evidence="2 3" key="1">
    <citation type="submission" date="2023-04" db="EMBL/GenBank/DDBJ databases">
        <title>Forest soil microbial communities from Buena Vista Peninsula, Colon Province, Panama.</title>
        <authorList>
            <person name="Bouskill N."/>
        </authorList>
    </citation>
    <scope>NUCLEOTIDE SEQUENCE [LARGE SCALE GENOMIC DNA]</scope>
    <source>
        <strain evidence="2 3">AC80</strain>
    </source>
</reference>
<evidence type="ECO:0000313" key="2">
    <source>
        <dbReference type="EMBL" id="MDH6196984.1"/>
    </source>
</evidence>
<gene>
    <name evidence="2" type="ORF">M2272_003637</name>
</gene>
<keyword evidence="1" id="KW-0812">Transmembrane</keyword>
<proteinExistence type="predicted"/>
<dbReference type="RefSeq" id="WP_280833573.1">
    <property type="nucleotide sequence ID" value="NZ_JARXVE010000005.1"/>
</dbReference>
<protein>
    <submittedName>
        <fullName evidence="2">Uncharacterized protein</fullName>
    </submittedName>
</protein>
<name>A0ABT6L230_9MYCO</name>
<organism evidence="2 3">
    <name type="scientific">Mycolicibacterium frederiksbergense</name>
    <dbReference type="NCBI Taxonomy" id="117567"/>
    <lineage>
        <taxon>Bacteria</taxon>
        <taxon>Bacillati</taxon>
        <taxon>Actinomycetota</taxon>
        <taxon>Actinomycetes</taxon>
        <taxon>Mycobacteriales</taxon>
        <taxon>Mycobacteriaceae</taxon>
        <taxon>Mycolicibacterium</taxon>
    </lineage>
</organism>
<sequence>MSTYEEHLSNKTIGLAIVCSLFCLVGLFFLLMKDVRHVGFVQVTVQGTGFNYTTMIPVTNRHTVLEVTDEVDYARELAGQLA</sequence>
<keyword evidence="1" id="KW-0472">Membrane</keyword>
<accession>A0ABT6L230</accession>
<evidence type="ECO:0000313" key="3">
    <source>
        <dbReference type="Proteomes" id="UP001160130"/>
    </source>
</evidence>
<dbReference type="Proteomes" id="UP001160130">
    <property type="component" value="Unassembled WGS sequence"/>
</dbReference>
<keyword evidence="3" id="KW-1185">Reference proteome</keyword>
<feature type="transmembrane region" description="Helical" evidence="1">
    <location>
        <begin position="12"/>
        <end position="32"/>
    </location>
</feature>
<evidence type="ECO:0000256" key="1">
    <source>
        <dbReference type="SAM" id="Phobius"/>
    </source>
</evidence>
<keyword evidence="1" id="KW-1133">Transmembrane helix</keyword>